<dbReference type="InterPro" id="IPR038967">
    <property type="entry name" value="Dsc4-like"/>
</dbReference>
<dbReference type="GO" id="GO:0044695">
    <property type="term" value="C:Dsc E3 ubiquitin ligase complex"/>
    <property type="evidence" value="ECO:0007669"/>
    <property type="project" value="InterPro"/>
</dbReference>
<evidence type="ECO:0000256" key="1">
    <source>
        <dbReference type="SAM" id="MobiDB-lite"/>
    </source>
</evidence>
<dbReference type="PANTHER" id="PTHR39405:SF1">
    <property type="entry name" value="DSC E3 UBIQUITIN LIGASE COMPLEX SUBUNIT 4"/>
    <property type="match status" value="1"/>
</dbReference>
<comment type="caution">
    <text evidence="3">The sequence shown here is derived from an EMBL/GenBank/DDBJ whole genome shotgun (WGS) entry which is preliminary data.</text>
</comment>
<feature type="compositionally biased region" description="Basic and acidic residues" evidence="1">
    <location>
        <begin position="207"/>
        <end position="216"/>
    </location>
</feature>
<dbReference type="InterPro" id="IPR013715">
    <property type="entry name" value="DUF1746"/>
</dbReference>
<protein>
    <recommendedName>
        <fullName evidence="2">DUF1746 domain-containing protein</fullName>
    </recommendedName>
</protein>
<evidence type="ECO:0000259" key="2">
    <source>
        <dbReference type="Pfam" id="PF08508"/>
    </source>
</evidence>
<dbReference type="Proteomes" id="UP000276864">
    <property type="component" value="Unassembled WGS sequence"/>
</dbReference>
<evidence type="ECO:0000313" key="5">
    <source>
        <dbReference type="Proteomes" id="UP000271337"/>
    </source>
</evidence>
<proteinExistence type="predicted"/>
<gene>
    <name evidence="4" type="ORF">D0866_11075</name>
    <name evidence="3" type="ORF">D0867_10649</name>
</gene>
<feature type="region of interest" description="Disordered" evidence="1">
    <location>
        <begin position="1"/>
        <end position="20"/>
    </location>
</feature>
<dbReference type="GO" id="GO:0005783">
    <property type="term" value="C:endoplasmic reticulum"/>
    <property type="evidence" value="ECO:0007669"/>
    <property type="project" value="TreeGrafter"/>
</dbReference>
<dbReference type="GO" id="GO:0032933">
    <property type="term" value="P:SREBP signaling pathway"/>
    <property type="evidence" value="ECO:0007669"/>
    <property type="project" value="InterPro"/>
</dbReference>
<evidence type="ECO:0000313" key="4">
    <source>
        <dbReference type="EMBL" id="RMY25551.1"/>
    </source>
</evidence>
<feature type="compositionally biased region" description="Polar residues" evidence="1">
    <location>
        <begin position="1"/>
        <end position="10"/>
    </location>
</feature>
<dbReference type="Proteomes" id="UP000271337">
    <property type="component" value="Unassembled WGS sequence"/>
</dbReference>
<accession>A0A3M6YLD9</accession>
<dbReference type="OrthoDB" id="5428737at2759"/>
<feature type="region of interest" description="Disordered" evidence="1">
    <location>
        <begin position="191"/>
        <end position="261"/>
    </location>
</feature>
<sequence>MSDEASSSVGATHHQHHASPYEARPLTAAELAERRKKNRQTFNRKRGDLLEDLLRSVDILVYAQLSAIYYLDCSFFRFFLRALPHFVFLTPKPAFFPEHPADRPYIGSILGTNILCILLHLIYVPPSGGESTRGYLHGGLVMDFIGQQGGASRMHLLILDLILLCLQLTQLCAKTTKLKLKKGPVQVTTTDGREYNAAPTSQDIDSEERGVRRSEEQDGIEMQNLNPSGAALNSRRDQSGPDDASGTDRVLSSTAPTPQPADFQISNAFNSGQVMIGDFNVYKTVRDQVILSKNAPREPPNLGRDVRANITGQLLSDRVSGGWAGYTLLQSDGLRPERIASYISKNAIADHQDIRTLKALAFRGQPNSAMHTNNVSITLAIWASTALASPPPSADGCATFAPSDQITCNIQGWHTDVINVNGFIDSAQQAIDASTPYNLPPGSILFPRNRRQTLSDPQRLRMG</sequence>
<dbReference type="EMBL" id="QWIM01001462">
    <property type="protein sequence ID" value="RMY25551.1"/>
    <property type="molecule type" value="Genomic_DNA"/>
</dbReference>
<evidence type="ECO:0000313" key="6">
    <source>
        <dbReference type="Proteomes" id="UP000276864"/>
    </source>
</evidence>
<evidence type="ECO:0000313" key="3">
    <source>
        <dbReference type="EMBL" id="RMY03571.1"/>
    </source>
</evidence>
<dbReference type="PANTHER" id="PTHR39405">
    <property type="entry name" value="DSC E3 UBIQUITIN LIGASE COMPLEX SUBUNIT 4"/>
    <property type="match status" value="1"/>
</dbReference>
<feature type="domain" description="DUF1746" evidence="2">
    <location>
        <begin position="56"/>
        <end position="168"/>
    </location>
</feature>
<reference evidence="5 6" key="1">
    <citation type="journal article" date="2018" name="BMC Genomics">
        <title>Genomic evidence for intraspecific hybridization in a clonal and extremely halotolerant yeast.</title>
        <authorList>
            <person name="Gostincar C."/>
            <person name="Stajich J.E."/>
            <person name="Zupancic J."/>
            <person name="Zalar P."/>
            <person name="Gunde-Cimerman N."/>
        </authorList>
    </citation>
    <scope>NUCLEOTIDE SEQUENCE [LARGE SCALE GENOMIC DNA]</scope>
    <source>
        <strain evidence="4 6">EXF-6651</strain>
        <strain evidence="3 5">EXF-6669</strain>
    </source>
</reference>
<dbReference type="Pfam" id="PF08508">
    <property type="entry name" value="DUF1746"/>
    <property type="match status" value="1"/>
</dbReference>
<dbReference type="EMBL" id="QWIL01001414">
    <property type="protein sequence ID" value="RMY03571.1"/>
    <property type="molecule type" value="Genomic_DNA"/>
</dbReference>
<dbReference type="AlphaFoldDB" id="A0A3M6YLD9"/>
<name>A0A3M6YLD9_HORWE</name>
<organism evidence="3 5">
    <name type="scientific">Hortaea werneckii</name>
    <name type="common">Black yeast</name>
    <name type="synonym">Cladosporium werneckii</name>
    <dbReference type="NCBI Taxonomy" id="91943"/>
    <lineage>
        <taxon>Eukaryota</taxon>
        <taxon>Fungi</taxon>
        <taxon>Dikarya</taxon>
        <taxon>Ascomycota</taxon>
        <taxon>Pezizomycotina</taxon>
        <taxon>Dothideomycetes</taxon>
        <taxon>Dothideomycetidae</taxon>
        <taxon>Mycosphaerellales</taxon>
        <taxon>Teratosphaeriaceae</taxon>
        <taxon>Hortaea</taxon>
    </lineage>
</organism>